<organism evidence="1 2">
    <name type="scientific">Cronobacter sakazakii (strain ATCC BAA-894)</name>
    <name type="common">Enterobacter sakazakii</name>
    <dbReference type="NCBI Taxonomy" id="290339"/>
    <lineage>
        <taxon>Bacteria</taxon>
        <taxon>Pseudomonadati</taxon>
        <taxon>Pseudomonadota</taxon>
        <taxon>Gammaproteobacteria</taxon>
        <taxon>Enterobacterales</taxon>
        <taxon>Enterobacteriaceae</taxon>
        <taxon>Cronobacter</taxon>
    </lineage>
</organism>
<dbReference type="EMBL" id="CP000783">
    <property type="protein sequence ID" value="ABU79077.1"/>
    <property type="molecule type" value="Genomic_DNA"/>
</dbReference>
<reference evidence="1 2" key="1">
    <citation type="journal article" date="2010" name="PLoS ONE">
        <title>Genome sequence of Cronobacter sakazakii BAA-894 and comparative genomic hybridization analysis with other Cronobacter species.</title>
        <authorList>
            <person name="Kucerova E."/>
            <person name="Clifton S.W."/>
            <person name="Xia X.Q."/>
            <person name="Long F."/>
            <person name="Porwollik S."/>
            <person name="Fulton L."/>
            <person name="Fronick C."/>
            <person name="Minx P."/>
            <person name="Kyung K."/>
            <person name="Warren W."/>
            <person name="Fulton R."/>
            <person name="Feng D."/>
            <person name="Wollam A."/>
            <person name="Shah N."/>
            <person name="Bhonagiri V."/>
            <person name="Nash W.E."/>
            <person name="Hallsworth-Pepin K."/>
            <person name="Wilson R.K."/>
            <person name="McClelland M."/>
            <person name="Forsythe S.J."/>
        </authorList>
    </citation>
    <scope>NUCLEOTIDE SEQUENCE [LARGE SCALE GENOMIC DNA]</scope>
    <source>
        <strain evidence="1 2">ATCC BAA-894</strain>
    </source>
</reference>
<protein>
    <submittedName>
        <fullName evidence="1">Uncharacterized protein</fullName>
    </submittedName>
</protein>
<evidence type="ECO:0000313" key="2">
    <source>
        <dbReference type="Proteomes" id="UP000000260"/>
    </source>
</evidence>
<proteinExistence type="predicted"/>
<accession>A7ML29</accession>
<gene>
    <name evidence="1" type="ordered locus">ESA_03891</name>
</gene>
<dbReference type="KEGG" id="esa:ESA_03891"/>
<dbReference type="HOGENOM" id="CLU_2245446_0_0_6"/>
<dbReference type="Proteomes" id="UP000000260">
    <property type="component" value="Chromosome"/>
</dbReference>
<keyword evidence="2" id="KW-1185">Reference proteome</keyword>
<sequence length="104" mass="11404">MFVPNKFDTVEVLALEAQVLWHLPLRHAEFALRFAPGAELSAPDGLAVRVHHPLRQTVELGVVPVNFAVVENTVDARQRFVAALGVDVLNVVVRLTVALFTGKL</sequence>
<evidence type="ECO:0000313" key="1">
    <source>
        <dbReference type="EMBL" id="ABU79077.1"/>
    </source>
</evidence>
<dbReference type="AlphaFoldDB" id="A7ML29"/>
<name>A7ML29_CROS8</name>